<dbReference type="InterPro" id="IPR014720">
    <property type="entry name" value="dsRBD_dom"/>
</dbReference>
<dbReference type="InterPro" id="IPR051247">
    <property type="entry name" value="RLC_Component"/>
</dbReference>
<dbReference type="Gene3D" id="3.30.160.20">
    <property type="match status" value="3"/>
</dbReference>
<feature type="domain" description="DRBM" evidence="3">
    <location>
        <begin position="8"/>
        <end position="79"/>
    </location>
</feature>
<keyword evidence="1 2" id="KW-0694">RNA-binding</keyword>
<evidence type="ECO:0000256" key="1">
    <source>
        <dbReference type="ARBA" id="ARBA00022884"/>
    </source>
</evidence>
<protein>
    <recommendedName>
        <fullName evidence="3">DRBM domain-containing protein</fullName>
    </recommendedName>
</protein>
<name>A0ABP1QNW4_9HEXA</name>
<sequence>MDQFAHKTPVSWLHEICTRKNITPKYDLLQVEGAVHEPIFQYQLTLEFKGAVLQETGTGRSKKEAKHNTARAMLRAMGLGPQDVFGGPPGPPGIDADEVRLGNDADLGGNPVGVLQELCMKMKFPPPTYEVHSEEGLPHERLFAIACKVGDQYVEIGKGKSKKLAKRMAAYHMAEKLRSLPTESANVHAFDDDDDRIIDRLREMMREKEEQAASGEIRSCGKLGPTFSDVEKIAELYNTHIGLNGPVTDKLKDDTFIPPDAEVFVEELSEEHEFKAMYIEYDELSTTGEYQCLIQVTTEPPIVLIGVGDCKATARKNAANDLVEYFRFMILPL</sequence>
<dbReference type="Pfam" id="PF00035">
    <property type="entry name" value="dsrm"/>
    <property type="match status" value="2"/>
</dbReference>
<dbReference type="CDD" id="cd19862">
    <property type="entry name" value="DSRM_PRKRA-like_rpt1"/>
    <property type="match status" value="1"/>
</dbReference>
<dbReference type="CDD" id="cd19864">
    <property type="entry name" value="DSRM_PRKRA-like_rpt3"/>
    <property type="match status" value="1"/>
</dbReference>
<proteinExistence type="predicted"/>
<evidence type="ECO:0000256" key="2">
    <source>
        <dbReference type="PROSITE-ProRule" id="PRU00266"/>
    </source>
</evidence>
<keyword evidence="5" id="KW-1185">Reference proteome</keyword>
<organism evidence="4 5">
    <name type="scientific">Orchesella dallaii</name>
    <dbReference type="NCBI Taxonomy" id="48710"/>
    <lineage>
        <taxon>Eukaryota</taxon>
        <taxon>Metazoa</taxon>
        <taxon>Ecdysozoa</taxon>
        <taxon>Arthropoda</taxon>
        <taxon>Hexapoda</taxon>
        <taxon>Collembola</taxon>
        <taxon>Entomobryomorpha</taxon>
        <taxon>Entomobryoidea</taxon>
        <taxon>Orchesellidae</taxon>
        <taxon>Orchesellinae</taxon>
        <taxon>Orchesella</taxon>
    </lineage>
</organism>
<dbReference type="SMART" id="SM00358">
    <property type="entry name" value="DSRM"/>
    <property type="match status" value="2"/>
</dbReference>
<evidence type="ECO:0000313" key="4">
    <source>
        <dbReference type="EMBL" id="CAL8109686.1"/>
    </source>
</evidence>
<reference evidence="4 5" key="1">
    <citation type="submission" date="2024-08" db="EMBL/GenBank/DDBJ databases">
        <authorList>
            <person name="Cucini C."/>
            <person name="Frati F."/>
        </authorList>
    </citation>
    <scope>NUCLEOTIDE SEQUENCE [LARGE SCALE GENOMIC DNA]</scope>
</reference>
<dbReference type="Proteomes" id="UP001642540">
    <property type="component" value="Unassembled WGS sequence"/>
</dbReference>
<dbReference type="PANTHER" id="PTHR46205:SF3">
    <property type="entry name" value="LOQUACIOUS, ISOFORM B"/>
    <property type="match status" value="1"/>
</dbReference>
<evidence type="ECO:0000313" key="5">
    <source>
        <dbReference type="Proteomes" id="UP001642540"/>
    </source>
</evidence>
<gene>
    <name evidence="4" type="ORF">ODALV1_LOCUS13593</name>
</gene>
<comment type="caution">
    <text evidence="4">The sequence shown here is derived from an EMBL/GenBank/DDBJ whole genome shotgun (WGS) entry which is preliminary data.</text>
</comment>
<feature type="domain" description="DRBM" evidence="3">
    <location>
        <begin position="110"/>
        <end position="179"/>
    </location>
</feature>
<dbReference type="PANTHER" id="PTHR46205">
    <property type="entry name" value="LOQUACIOUS, ISOFORM B"/>
    <property type="match status" value="1"/>
</dbReference>
<dbReference type="SUPFAM" id="SSF54768">
    <property type="entry name" value="dsRNA-binding domain-like"/>
    <property type="match status" value="3"/>
</dbReference>
<accession>A0ABP1QNW4</accession>
<dbReference type="EMBL" id="CAXLJM020000041">
    <property type="protein sequence ID" value="CAL8109686.1"/>
    <property type="molecule type" value="Genomic_DNA"/>
</dbReference>
<evidence type="ECO:0000259" key="3">
    <source>
        <dbReference type="PROSITE" id="PS50137"/>
    </source>
</evidence>
<dbReference type="PROSITE" id="PS50137">
    <property type="entry name" value="DS_RBD"/>
    <property type="match status" value="2"/>
</dbReference>